<protein>
    <recommendedName>
        <fullName evidence="7">Endolytic murein transglycosylase</fullName>
        <ecNumber evidence="7">4.2.2.29</ecNumber>
    </recommendedName>
    <alternativeName>
        <fullName evidence="7">Peptidoglycan lytic transglycosylase</fullName>
    </alternativeName>
    <alternativeName>
        <fullName evidence="7">Peptidoglycan polymerization terminase</fullName>
    </alternativeName>
</protein>
<keyword evidence="9" id="KW-1185">Reference proteome</keyword>
<sequence>MLPLTPTPKKLAVLSIRTSLLLLLGWYLVCTFIPPGKGALVRDISFPAGSGIRKLAGELKRGGVIRSAWHFILLARLRGQAHRLKAGDYRLTDGMTPGDILRKLATGDVDYRRFALPEGYSVYQAAEMLDQKGYFKRDAFLAACRDTALLERLGIHAASAEGYLSPATYNLARNGTEEQLVTQMVGHFRKVYDDVTTGGRGQSRLSLHEIVTLASIIEKEAVSGDEKPLISSVFYNRLRLGMPLQSDPTAVYGVRAFSGKVTKADIGRHSPYNTYLVKGLPPGPIGNPGADALRAALHPARSDYLYFVARQDGTHYFSRTLEEHNRAVARYLRN</sequence>
<dbReference type="Gene3D" id="3.30.160.60">
    <property type="entry name" value="Classic Zinc Finger"/>
    <property type="match status" value="1"/>
</dbReference>
<evidence type="ECO:0000313" key="8">
    <source>
        <dbReference type="EMBL" id="KAA0893600.1"/>
    </source>
</evidence>
<dbReference type="GO" id="GO:0071555">
    <property type="term" value="P:cell wall organization"/>
    <property type="evidence" value="ECO:0007669"/>
    <property type="project" value="UniProtKB-KW"/>
</dbReference>
<comment type="function">
    <text evidence="7">Functions as a peptidoglycan terminase that cleaves nascent peptidoglycan strands endolytically to terminate their elongation.</text>
</comment>
<dbReference type="PANTHER" id="PTHR30518">
    <property type="entry name" value="ENDOLYTIC MUREIN TRANSGLYCOSYLASE"/>
    <property type="match status" value="1"/>
</dbReference>
<keyword evidence="3 7" id="KW-1133">Transmembrane helix</keyword>
<dbReference type="InterPro" id="IPR003770">
    <property type="entry name" value="MLTG-like"/>
</dbReference>
<evidence type="ECO:0000256" key="5">
    <source>
        <dbReference type="ARBA" id="ARBA00023239"/>
    </source>
</evidence>
<evidence type="ECO:0000256" key="7">
    <source>
        <dbReference type="HAMAP-Rule" id="MF_02065"/>
    </source>
</evidence>
<dbReference type="FunFam" id="3.30.160.60:FF:000242">
    <property type="entry name" value="Endolytic murein transglycosylase"/>
    <property type="match status" value="1"/>
</dbReference>
<dbReference type="NCBIfam" id="TIGR00247">
    <property type="entry name" value="endolytic transglycosylase MltG"/>
    <property type="match status" value="1"/>
</dbReference>
<evidence type="ECO:0000256" key="4">
    <source>
        <dbReference type="ARBA" id="ARBA00023136"/>
    </source>
</evidence>
<dbReference type="EMBL" id="SRSD01000003">
    <property type="protein sequence ID" value="KAA0893600.1"/>
    <property type="molecule type" value="Genomic_DNA"/>
</dbReference>
<dbReference type="AlphaFoldDB" id="A0A5A9XLB9"/>
<keyword evidence="5 7" id="KW-0456">Lyase</keyword>
<dbReference type="EC" id="4.2.2.29" evidence="7"/>
<dbReference type="PANTHER" id="PTHR30518:SF2">
    <property type="entry name" value="ENDOLYTIC MUREIN TRANSGLYCOSYLASE"/>
    <property type="match status" value="1"/>
</dbReference>
<evidence type="ECO:0000256" key="3">
    <source>
        <dbReference type="ARBA" id="ARBA00022989"/>
    </source>
</evidence>
<evidence type="ECO:0000313" key="9">
    <source>
        <dbReference type="Proteomes" id="UP000324298"/>
    </source>
</evidence>
<dbReference type="GO" id="GO:0005886">
    <property type="term" value="C:plasma membrane"/>
    <property type="evidence" value="ECO:0007669"/>
    <property type="project" value="UniProtKB-SubCell"/>
</dbReference>
<comment type="catalytic activity">
    <reaction evidence="7">
        <text>a peptidoglycan chain = a peptidoglycan chain with N-acetyl-1,6-anhydromuramyl-[peptide] at the reducing end + a peptidoglycan chain with N-acetylglucosamine at the non-reducing end.</text>
        <dbReference type="EC" id="4.2.2.29"/>
    </reaction>
</comment>
<evidence type="ECO:0000256" key="2">
    <source>
        <dbReference type="ARBA" id="ARBA00022692"/>
    </source>
</evidence>
<dbReference type="Proteomes" id="UP000324298">
    <property type="component" value="Unassembled WGS sequence"/>
</dbReference>
<evidence type="ECO:0000256" key="1">
    <source>
        <dbReference type="ARBA" id="ARBA00022475"/>
    </source>
</evidence>
<feature type="transmembrane region" description="Helical" evidence="7">
    <location>
        <begin position="12"/>
        <end position="29"/>
    </location>
</feature>
<keyword evidence="4 7" id="KW-0472">Membrane</keyword>
<dbReference type="Gene3D" id="3.30.1490.480">
    <property type="entry name" value="Endolytic murein transglycosylase"/>
    <property type="match status" value="1"/>
</dbReference>
<feature type="site" description="Important for catalytic activity" evidence="7">
    <location>
        <position position="220"/>
    </location>
</feature>
<proteinExistence type="inferred from homology"/>
<keyword evidence="2 7" id="KW-0812">Transmembrane</keyword>
<comment type="subcellular location">
    <subcellularLocation>
        <location evidence="7">Cell membrane</location>
        <topology evidence="7">Single-pass membrane protein</topology>
    </subcellularLocation>
</comment>
<dbReference type="Pfam" id="PF02618">
    <property type="entry name" value="YceG"/>
    <property type="match status" value="1"/>
</dbReference>
<dbReference type="OrthoDB" id="9814591at2"/>
<name>A0A5A9XLB9_9BACT</name>
<gene>
    <name evidence="7 8" type="primary">mltG</name>
    <name evidence="8" type="ORF">ET418_05415</name>
</gene>
<dbReference type="GO" id="GO:0009252">
    <property type="term" value="P:peptidoglycan biosynthetic process"/>
    <property type="evidence" value="ECO:0007669"/>
    <property type="project" value="UniProtKB-UniRule"/>
</dbReference>
<keyword evidence="1 7" id="KW-1003">Cell membrane</keyword>
<reference evidence="8 9" key="1">
    <citation type="submission" date="2019-04" db="EMBL/GenBank/DDBJ databases">
        <title>Geobacter ruber sp. nov., ferric-reducing bacteria isolated from paddy soil.</title>
        <authorList>
            <person name="Xu Z."/>
            <person name="Masuda Y."/>
            <person name="Itoh H."/>
            <person name="Senoo K."/>
        </authorList>
    </citation>
    <scope>NUCLEOTIDE SEQUENCE [LARGE SCALE GENOMIC DNA]</scope>
    <source>
        <strain evidence="8 9">Red88</strain>
    </source>
</reference>
<accession>A0A5A9XLB9</accession>
<dbReference type="HAMAP" id="MF_02065">
    <property type="entry name" value="MltG"/>
    <property type="match status" value="1"/>
</dbReference>
<keyword evidence="6 7" id="KW-0961">Cell wall biogenesis/degradation</keyword>
<comment type="caution">
    <text evidence="8">The sequence shown here is derived from an EMBL/GenBank/DDBJ whole genome shotgun (WGS) entry which is preliminary data.</text>
</comment>
<dbReference type="GO" id="GO:0008932">
    <property type="term" value="F:lytic endotransglycosylase activity"/>
    <property type="evidence" value="ECO:0007669"/>
    <property type="project" value="UniProtKB-UniRule"/>
</dbReference>
<organism evidence="8 9">
    <name type="scientific">Oryzomonas rubra</name>
    <dbReference type="NCBI Taxonomy" id="2509454"/>
    <lineage>
        <taxon>Bacteria</taxon>
        <taxon>Pseudomonadati</taxon>
        <taxon>Thermodesulfobacteriota</taxon>
        <taxon>Desulfuromonadia</taxon>
        <taxon>Geobacterales</taxon>
        <taxon>Geobacteraceae</taxon>
        <taxon>Oryzomonas</taxon>
    </lineage>
</organism>
<evidence type="ECO:0000256" key="6">
    <source>
        <dbReference type="ARBA" id="ARBA00023316"/>
    </source>
</evidence>
<comment type="similarity">
    <text evidence="7">Belongs to the transglycosylase MltG family.</text>
</comment>
<dbReference type="CDD" id="cd08010">
    <property type="entry name" value="MltG_like"/>
    <property type="match status" value="1"/>
</dbReference>